<sequence>MYVIVVVLALFIALNLFTIDKCDKAIGINTVIDPMVQTVVCLNKHAVLDKGFTRFLLSLTGQSSFGPNLLLRLIDTTCVRRSIRPIREVRAENRSVKATENLHKLRNIGFYFDRGFRLNAFK</sequence>
<gene>
    <name evidence="1" type="ORF">CFB84_10635</name>
</gene>
<accession>A0A228IYJ6</accession>
<dbReference type="AlphaFoldDB" id="A0A228IYJ6"/>
<organism evidence="1 2">
    <name type="scientific">Burkholderia aenigmatica</name>
    <dbReference type="NCBI Taxonomy" id="2015348"/>
    <lineage>
        <taxon>Bacteria</taxon>
        <taxon>Pseudomonadati</taxon>
        <taxon>Pseudomonadota</taxon>
        <taxon>Betaproteobacteria</taxon>
        <taxon>Burkholderiales</taxon>
        <taxon>Burkholderiaceae</taxon>
        <taxon>Burkholderia</taxon>
        <taxon>Burkholderia cepacia complex</taxon>
    </lineage>
</organism>
<comment type="caution">
    <text evidence="1">The sequence shown here is derived from an EMBL/GenBank/DDBJ whole genome shotgun (WGS) entry which is preliminary data.</text>
</comment>
<evidence type="ECO:0000313" key="2">
    <source>
        <dbReference type="Proteomes" id="UP000214600"/>
    </source>
</evidence>
<dbReference type="EMBL" id="NKFA01000004">
    <property type="protein sequence ID" value="OXI47663.1"/>
    <property type="molecule type" value="Genomic_DNA"/>
</dbReference>
<name>A0A228IYJ6_9BURK</name>
<reference evidence="1 2" key="2">
    <citation type="submission" date="2017-08" db="EMBL/GenBank/DDBJ databases">
        <title>WGS of novel Burkholderia cepaca complex species.</title>
        <authorList>
            <person name="Lipuma J."/>
            <person name="Spilker T."/>
        </authorList>
    </citation>
    <scope>NUCLEOTIDE SEQUENCE [LARGE SCALE GENOMIC DNA]</scope>
    <source>
        <strain evidence="1 2">AU17325</strain>
    </source>
</reference>
<reference evidence="2" key="1">
    <citation type="submission" date="2017-06" db="EMBL/GenBank/DDBJ databases">
        <authorList>
            <person name="LiPuma J."/>
            <person name="Spilker T."/>
        </authorList>
    </citation>
    <scope>NUCLEOTIDE SEQUENCE [LARGE SCALE GENOMIC DNA]</scope>
    <source>
        <strain evidence="2">AU17325</strain>
    </source>
</reference>
<evidence type="ECO:0000313" key="1">
    <source>
        <dbReference type="EMBL" id="OXI47663.1"/>
    </source>
</evidence>
<proteinExistence type="predicted"/>
<protein>
    <submittedName>
        <fullName evidence="1">Uncharacterized protein</fullName>
    </submittedName>
</protein>
<dbReference type="Proteomes" id="UP000214600">
    <property type="component" value="Unassembled WGS sequence"/>
</dbReference>